<feature type="region of interest" description="Lon-protease-like" evidence="11">
    <location>
        <begin position="351"/>
        <end position="456"/>
    </location>
</feature>
<dbReference type="GeneID" id="82891419"/>
<evidence type="ECO:0000256" key="3">
    <source>
        <dbReference type="ARBA" id="ARBA00022763"/>
    </source>
</evidence>
<keyword evidence="16" id="KW-1185">Reference proteome</keyword>
<dbReference type="EMBL" id="CP102294">
    <property type="protein sequence ID" value="UWN56365.1"/>
    <property type="molecule type" value="Genomic_DNA"/>
</dbReference>
<reference evidence="15" key="1">
    <citation type="journal article" date="2022" name="Cell">
        <title>Design, construction, and in vivo augmentation of a complex gut microbiome.</title>
        <authorList>
            <person name="Cheng A.G."/>
            <person name="Ho P.Y."/>
            <person name="Aranda-Diaz A."/>
            <person name="Jain S."/>
            <person name="Yu F.B."/>
            <person name="Meng X."/>
            <person name="Wang M."/>
            <person name="Iakiviak M."/>
            <person name="Nagashima K."/>
            <person name="Zhao A."/>
            <person name="Murugkar P."/>
            <person name="Patil A."/>
            <person name="Atabakhsh K."/>
            <person name="Weakley A."/>
            <person name="Yan J."/>
            <person name="Brumbaugh A.R."/>
            <person name="Higginbottom S."/>
            <person name="Dimas A."/>
            <person name="Shiver A.L."/>
            <person name="Deutschbauer A."/>
            <person name="Neff N."/>
            <person name="Sonnenburg J.L."/>
            <person name="Huang K.C."/>
            <person name="Fischbach M.A."/>
        </authorList>
    </citation>
    <scope>NUCLEOTIDE SEQUENCE</scope>
    <source>
        <strain evidence="15">AP11</strain>
    </source>
</reference>
<feature type="short sequence motif" description="RadA KNRFG motif" evidence="11">
    <location>
        <begin position="252"/>
        <end position="256"/>
    </location>
</feature>
<keyword evidence="6 13" id="KW-0862">Zinc</keyword>
<gene>
    <name evidence="11 15" type="primary">radA</name>
    <name evidence="15" type="ORF">NQ491_06755</name>
</gene>
<dbReference type="SUPFAM" id="SSF52540">
    <property type="entry name" value="P-loop containing nucleoside triphosphate hydrolases"/>
    <property type="match status" value="1"/>
</dbReference>
<evidence type="ECO:0000256" key="7">
    <source>
        <dbReference type="ARBA" id="ARBA00022840"/>
    </source>
</evidence>
<evidence type="ECO:0000256" key="11">
    <source>
        <dbReference type="HAMAP-Rule" id="MF_01498"/>
    </source>
</evidence>
<dbReference type="InterPro" id="IPR020568">
    <property type="entry name" value="Ribosomal_Su5_D2-typ_SF"/>
</dbReference>
<proteinExistence type="inferred from homology"/>
<evidence type="ECO:0000256" key="13">
    <source>
        <dbReference type="RuleBase" id="RU003555"/>
    </source>
</evidence>
<sequence length="456" mass="49780">MAKIKKAYFCKECGFEAPKWLGHCPSCGAWNSFTEEVIARENASPVTALTGNRPRSKPQRVREIEQSEQRRFDLSCTEVNRVLGGGLIRGSMILLGGEPGIGKSTLSLQIALRANGLKTLYVSGEESPQQIKMRAERLGVGNDECYIYSETNMENILRQIDEQAPDLVVIDSIQTIYTDTIDSSPGSVSQIRECAALLQKYAKQTDTSVVVIGHITKDGVIAGPKILEHIVDVVLQFEGDNNNAYRLLRSIKNRFGATFEIGVFEMRAEGLVEVNNPSEILLSHYDEPLSGIAVGAAVDGARSYLIETQALVSTAAYGTPQRSATGFDSRRLNMLLAVLEKRAGLKMYQKDVFLNFAGGFRISDTGLDLSVVAAVLSSYFDRPVGEDTCFAGEIGLSGEIRPAPRSEQRISEAARLGFGRIVVSGYLRKSLPKPPGGIRIAYVNKIEEMARAVFGA</sequence>
<dbReference type="Pfam" id="PF18073">
    <property type="entry name" value="Zn_ribbon_LapB"/>
    <property type="match status" value="1"/>
</dbReference>
<evidence type="ECO:0000256" key="2">
    <source>
        <dbReference type="ARBA" id="ARBA00022741"/>
    </source>
</evidence>
<dbReference type="RefSeq" id="WP_019246165.1">
    <property type="nucleotide sequence ID" value="NZ_CAPH01000013.1"/>
</dbReference>
<keyword evidence="1 11" id="KW-0479">Metal-binding</keyword>
<organism evidence="15 16">
    <name type="scientific">Alistipes ihumii AP11</name>
    <dbReference type="NCBI Taxonomy" id="1211813"/>
    <lineage>
        <taxon>Bacteria</taxon>
        <taxon>Pseudomonadati</taxon>
        <taxon>Bacteroidota</taxon>
        <taxon>Bacteroidia</taxon>
        <taxon>Bacteroidales</taxon>
        <taxon>Rikenellaceae</taxon>
        <taxon>Alistipes</taxon>
    </lineage>
</organism>
<evidence type="ECO:0000256" key="4">
    <source>
        <dbReference type="ARBA" id="ARBA00022771"/>
    </source>
</evidence>
<dbReference type="InterPro" id="IPR041166">
    <property type="entry name" value="Rubredoxin_2"/>
</dbReference>
<evidence type="ECO:0000256" key="6">
    <source>
        <dbReference type="ARBA" id="ARBA00022833"/>
    </source>
</evidence>
<dbReference type="HAMAP" id="MF_01498">
    <property type="entry name" value="RadA_bact"/>
    <property type="match status" value="1"/>
</dbReference>
<evidence type="ECO:0000256" key="9">
    <source>
        <dbReference type="ARBA" id="ARBA00023125"/>
    </source>
</evidence>
<evidence type="ECO:0000313" key="16">
    <source>
        <dbReference type="Proteomes" id="UP001059295"/>
    </source>
</evidence>
<dbReference type="NCBIfam" id="TIGR00416">
    <property type="entry name" value="sms"/>
    <property type="match status" value="1"/>
</dbReference>
<dbReference type="InterPro" id="IPR004504">
    <property type="entry name" value="DNA_repair_RadA"/>
</dbReference>
<evidence type="ECO:0000256" key="12">
    <source>
        <dbReference type="NCBIfam" id="TIGR00416"/>
    </source>
</evidence>
<comment type="function">
    <text evidence="11">Plays a role in repairing double-strand DNA breaks, probably involving stabilizing or processing branched DNA or blocked replication forks.</text>
</comment>
<feature type="domain" description="RecA family profile 1" evidence="14">
    <location>
        <begin position="68"/>
        <end position="215"/>
    </location>
</feature>
<comment type="domain">
    <text evidence="11">The middle region has homology to RecA with ATPase motifs including the RadA KNRFG motif, while the C-terminus is homologous to Lon protease.</text>
</comment>
<protein>
    <recommendedName>
        <fullName evidence="11 12">DNA repair protein RadA</fullName>
    </recommendedName>
</protein>
<evidence type="ECO:0000256" key="5">
    <source>
        <dbReference type="ARBA" id="ARBA00022801"/>
    </source>
</evidence>
<evidence type="ECO:0000256" key="10">
    <source>
        <dbReference type="ARBA" id="ARBA00023204"/>
    </source>
</evidence>
<name>A0ABY5UWC0_9BACT</name>
<comment type="similarity">
    <text evidence="11 13">Belongs to the RecA family. RadA subfamily.</text>
</comment>
<dbReference type="InterPro" id="IPR027417">
    <property type="entry name" value="P-loop_NTPase"/>
</dbReference>
<accession>A0ABY5UWC0</accession>
<feature type="binding site" evidence="11">
    <location>
        <begin position="97"/>
        <end position="104"/>
    </location>
    <ligand>
        <name>ATP</name>
        <dbReference type="ChEBI" id="CHEBI:30616"/>
    </ligand>
</feature>
<dbReference type="Gene3D" id="3.30.230.10">
    <property type="match status" value="1"/>
</dbReference>
<dbReference type="InterPro" id="IPR014721">
    <property type="entry name" value="Ribsml_uS5_D2-typ_fold_subgr"/>
</dbReference>
<dbReference type="InterPro" id="IPR003593">
    <property type="entry name" value="AAA+_ATPase"/>
</dbReference>
<keyword evidence="4 13" id="KW-0863">Zinc-finger</keyword>
<keyword evidence="10 11" id="KW-0234">DNA repair</keyword>
<keyword evidence="8 11" id="KW-0346">Stress response</keyword>
<dbReference type="InterPro" id="IPR020588">
    <property type="entry name" value="RecA_ATP-bd"/>
</dbReference>
<keyword evidence="5" id="KW-0378">Hydrolase</keyword>
<dbReference type="PANTHER" id="PTHR32472">
    <property type="entry name" value="DNA REPAIR PROTEIN RADA"/>
    <property type="match status" value="1"/>
</dbReference>
<dbReference type="SMART" id="SM00382">
    <property type="entry name" value="AAA"/>
    <property type="match status" value="1"/>
</dbReference>
<dbReference type="PANTHER" id="PTHR32472:SF10">
    <property type="entry name" value="DNA REPAIR PROTEIN RADA-LIKE PROTEIN"/>
    <property type="match status" value="1"/>
</dbReference>
<dbReference type="PROSITE" id="PS50162">
    <property type="entry name" value="RECA_2"/>
    <property type="match status" value="1"/>
</dbReference>
<keyword evidence="9 11" id="KW-0238">DNA-binding</keyword>
<evidence type="ECO:0000313" key="15">
    <source>
        <dbReference type="EMBL" id="UWN56365.1"/>
    </source>
</evidence>
<dbReference type="PRINTS" id="PR01874">
    <property type="entry name" value="DNAREPAIRADA"/>
</dbReference>
<keyword evidence="3 11" id="KW-0227">DNA damage</keyword>
<evidence type="ECO:0000259" key="14">
    <source>
        <dbReference type="PROSITE" id="PS50162"/>
    </source>
</evidence>
<keyword evidence="2 11" id="KW-0547">Nucleotide-binding</keyword>
<dbReference type="Pfam" id="PF13541">
    <property type="entry name" value="ChlI"/>
    <property type="match status" value="1"/>
</dbReference>
<evidence type="ECO:0000256" key="8">
    <source>
        <dbReference type="ARBA" id="ARBA00023016"/>
    </source>
</evidence>
<dbReference type="Proteomes" id="UP001059295">
    <property type="component" value="Chromosome"/>
</dbReference>
<dbReference type="Pfam" id="PF13481">
    <property type="entry name" value="AAA_25"/>
    <property type="match status" value="1"/>
</dbReference>
<dbReference type="SUPFAM" id="SSF54211">
    <property type="entry name" value="Ribosomal protein S5 domain 2-like"/>
    <property type="match status" value="1"/>
</dbReference>
<dbReference type="CDD" id="cd01121">
    <property type="entry name" value="RadA_SMS_N"/>
    <property type="match status" value="1"/>
</dbReference>
<dbReference type="Gene3D" id="3.40.50.300">
    <property type="entry name" value="P-loop containing nucleotide triphosphate hydrolases"/>
    <property type="match status" value="1"/>
</dbReference>
<evidence type="ECO:0000256" key="1">
    <source>
        <dbReference type="ARBA" id="ARBA00022723"/>
    </source>
</evidence>
<comment type="function">
    <text evidence="13">DNA-dependent ATPase involved in processing of recombination intermediates, plays a role in repairing DNA breaks. Stimulates the branch migration of RecA-mediated strand transfer reactions, allowing the 3' invading strand to extend heteroduplex DNA faster. Binds ssDNA in the presence of ADP but not other nucleotides, has ATPase activity that is stimulated by ssDNA and various branched DNA structures, but inhibited by SSB. Does not have RecA's homology-searching function.</text>
</comment>
<keyword evidence="7 11" id="KW-0067">ATP-binding</keyword>